<dbReference type="SUPFAM" id="SSF51182">
    <property type="entry name" value="RmlC-like cupins"/>
    <property type="match status" value="1"/>
</dbReference>
<accession>A0A1L0C2Z0</accession>
<dbReference type="InterPro" id="IPR011051">
    <property type="entry name" value="RmlC_Cupin_sf"/>
</dbReference>
<reference evidence="2 3" key="1">
    <citation type="submission" date="2016-10" db="EMBL/GenBank/DDBJ databases">
        <authorList>
            <person name="de Groot N.N."/>
        </authorList>
    </citation>
    <scope>NUCLEOTIDE SEQUENCE [LARGE SCALE GENOMIC DNA]</scope>
    <source>
        <strain evidence="2 3">PYCC 4715</strain>
    </source>
</reference>
<dbReference type="PANTHER" id="PTHR33387:SF3">
    <property type="entry name" value="DUF985 DOMAIN-CONTAINING PROTEIN"/>
    <property type="match status" value="1"/>
</dbReference>
<evidence type="ECO:0000313" key="2">
    <source>
        <dbReference type="EMBL" id="SGZ57943.1"/>
    </source>
</evidence>
<dbReference type="EMBL" id="LT635769">
    <property type="protein sequence ID" value="SGZ57943.1"/>
    <property type="molecule type" value="Genomic_DNA"/>
</dbReference>
<dbReference type="CDD" id="cd06121">
    <property type="entry name" value="cupin_YML079wp"/>
    <property type="match status" value="1"/>
</dbReference>
<dbReference type="Gene3D" id="2.60.120.10">
    <property type="entry name" value="Jelly Rolls"/>
    <property type="match status" value="1"/>
</dbReference>
<evidence type="ECO:0000313" key="3">
    <source>
        <dbReference type="Proteomes" id="UP000182259"/>
    </source>
</evidence>
<sequence length="155" mass="17961">MLDKWIKHLQLQAHPEGGYYKETGSSEQLIKSGTGLDVPLYTNILFLLEDKNPSRFHQLHSNEVWYFHDGKPLTVHCIYPDGTYKAVRLGKNPETDLLQFEVPKGVIFGLSVDEDWALVSCMVSPGFDFREFYLFEEEELLEKFPQHAEIIKKLT</sequence>
<dbReference type="InterPro" id="IPR014710">
    <property type="entry name" value="RmlC-like_jellyroll"/>
</dbReference>
<gene>
    <name evidence="2" type="ORF">SAMEA4029009_CIC11G00000000484</name>
</gene>
<dbReference type="PANTHER" id="PTHR33387">
    <property type="entry name" value="RMLC-LIKE JELLY ROLL FOLD PROTEIN"/>
    <property type="match status" value="1"/>
</dbReference>
<dbReference type="Proteomes" id="UP000182259">
    <property type="component" value="Chromosome VI"/>
</dbReference>
<dbReference type="AlphaFoldDB" id="A0A1L0C2Z0"/>
<dbReference type="Pfam" id="PF06172">
    <property type="entry name" value="Cupin_5"/>
    <property type="match status" value="1"/>
</dbReference>
<dbReference type="InterPro" id="IPR009327">
    <property type="entry name" value="Cupin_DUF985"/>
</dbReference>
<dbReference type="InterPro" id="IPR039935">
    <property type="entry name" value="YML079W-like"/>
</dbReference>
<evidence type="ECO:0000259" key="1">
    <source>
        <dbReference type="Pfam" id="PF06172"/>
    </source>
</evidence>
<proteinExistence type="predicted"/>
<organism evidence="2 3">
    <name type="scientific">Sungouiella intermedia</name>
    <dbReference type="NCBI Taxonomy" id="45354"/>
    <lineage>
        <taxon>Eukaryota</taxon>
        <taxon>Fungi</taxon>
        <taxon>Dikarya</taxon>
        <taxon>Ascomycota</taxon>
        <taxon>Saccharomycotina</taxon>
        <taxon>Pichiomycetes</taxon>
        <taxon>Metschnikowiaceae</taxon>
        <taxon>Sungouiella</taxon>
    </lineage>
</organism>
<feature type="domain" description="DUF985" evidence="1">
    <location>
        <begin position="4"/>
        <end position="134"/>
    </location>
</feature>
<protein>
    <submittedName>
        <fullName evidence="2">CIC11C00000000484</fullName>
    </submittedName>
</protein>
<name>A0A1L0C2Z0_9ASCO</name>